<dbReference type="PRINTS" id="PR00032">
    <property type="entry name" value="HTHARAC"/>
</dbReference>
<dbReference type="InterPro" id="IPR036890">
    <property type="entry name" value="HATPase_C_sf"/>
</dbReference>
<reference evidence="6" key="1">
    <citation type="submission" date="2016-04" db="EMBL/GenBank/DDBJ databases">
        <authorList>
            <person name="Chen L."/>
            <person name="Zhuang W."/>
            <person name="Wang G."/>
        </authorList>
    </citation>
    <scope>NUCLEOTIDE SEQUENCE [LARGE SCALE GENOMIC DNA]</scope>
    <source>
        <strain evidence="6">17621</strain>
    </source>
</reference>
<keyword evidence="3" id="KW-0804">Transcription</keyword>
<organism evidence="5 6">
    <name type="scientific">Niastella yeongjuensis</name>
    <dbReference type="NCBI Taxonomy" id="354355"/>
    <lineage>
        <taxon>Bacteria</taxon>
        <taxon>Pseudomonadati</taxon>
        <taxon>Bacteroidota</taxon>
        <taxon>Chitinophagia</taxon>
        <taxon>Chitinophagales</taxon>
        <taxon>Chitinophagaceae</taxon>
        <taxon>Niastella</taxon>
    </lineage>
</organism>
<dbReference type="PROSITE" id="PS01124">
    <property type="entry name" value="HTH_ARAC_FAMILY_2"/>
    <property type="match status" value="1"/>
</dbReference>
<dbReference type="InterPro" id="IPR020449">
    <property type="entry name" value="Tscrpt_reg_AraC-type_HTH"/>
</dbReference>
<comment type="caution">
    <text evidence="5">The sequence shown here is derived from an EMBL/GenBank/DDBJ whole genome shotgun (WGS) entry which is preliminary data.</text>
</comment>
<feature type="domain" description="HTH araC/xylS-type" evidence="4">
    <location>
        <begin position="265"/>
        <end position="363"/>
    </location>
</feature>
<evidence type="ECO:0000313" key="5">
    <source>
        <dbReference type="EMBL" id="OQP39952.1"/>
    </source>
</evidence>
<dbReference type="Proteomes" id="UP000192610">
    <property type="component" value="Unassembled WGS sequence"/>
</dbReference>
<dbReference type="AlphaFoldDB" id="A0A1V9E1I0"/>
<keyword evidence="1" id="KW-0805">Transcription regulation</keyword>
<dbReference type="SUPFAM" id="SSF46689">
    <property type="entry name" value="Homeodomain-like"/>
    <property type="match status" value="1"/>
</dbReference>
<sequence>MNRIKLFIPGLQVANNGIVYVKYTKMYVADTNLCLHCFVIIQILNPPKPEHQSMGLALYRDNLTAFVKAIANEFMPYVHTKRISLIYNTTDVRGKHLFEANKLRKICLNLLHHALECTPPGGFITVQLTLQYVDADTDLLIIKITNTKTAQSNDKPPFTFDWYYPSVKELIAVLNGYIEVSSNLLEKGTAFTLQLLVVKARKSIKTGLKKKADDRTTKLFNARELNLRINNILTRQRQLRKCYHSQLTQPGKQEQEEEKPNLFLKQVYQFIEQHLDDPCFSVDKLAAGVAVSTRSLSRKLNVIAGISAHTMIKHYRLKKAAEFLKSGHCVEEVAWKVGFETRNYFSTAFKNFYGLSPTEYVKKSRVEYAFIPLVPMDNIPEKPSDLC</sequence>
<evidence type="ECO:0000259" key="4">
    <source>
        <dbReference type="PROSITE" id="PS01124"/>
    </source>
</evidence>
<dbReference type="PROSITE" id="PS00041">
    <property type="entry name" value="HTH_ARAC_FAMILY_1"/>
    <property type="match status" value="1"/>
</dbReference>
<dbReference type="InterPro" id="IPR018062">
    <property type="entry name" value="HTH_AraC-typ_CS"/>
</dbReference>
<gene>
    <name evidence="5" type="ORF">A4H97_17190</name>
</gene>
<evidence type="ECO:0000313" key="6">
    <source>
        <dbReference type="Proteomes" id="UP000192610"/>
    </source>
</evidence>
<dbReference type="SMART" id="SM00342">
    <property type="entry name" value="HTH_ARAC"/>
    <property type="match status" value="1"/>
</dbReference>
<dbReference type="Gene3D" id="1.10.10.60">
    <property type="entry name" value="Homeodomain-like"/>
    <property type="match status" value="1"/>
</dbReference>
<keyword evidence="6" id="KW-1185">Reference proteome</keyword>
<protein>
    <recommendedName>
        <fullName evidence="4">HTH araC/xylS-type domain-containing protein</fullName>
    </recommendedName>
</protein>
<evidence type="ECO:0000256" key="1">
    <source>
        <dbReference type="ARBA" id="ARBA00023015"/>
    </source>
</evidence>
<name>A0A1V9E1I0_9BACT</name>
<dbReference type="GO" id="GO:0003700">
    <property type="term" value="F:DNA-binding transcription factor activity"/>
    <property type="evidence" value="ECO:0007669"/>
    <property type="project" value="InterPro"/>
</dbReference>
<dbReference type="Pfam" id="PF12833">
    <property type="entry name" value="HTH_18"/>
    <property type="match status" value="1"/>
</dbReference>
<evidence type="ECO:0000256" key="3">
    <source>
        <dbReference type="ARBA" id="ARBA00023163"/>
    </source>
</evidence>
<dbReference type="InterPro" id="IPR009057">
    <property type="entry name" value="Homeodomain-like_sf"/>
</dbReference>
<dbReference type="Gene3D" id="3.30.565.10">
    <property type="entry name" value="Histidine kinase-like ATPase, C-terminal domain"/>
    <property type="match status" value="1"/>
</dbReference>
<dbReference type="OrthoDB" id="9799345at2"/>
<dbReference type="GO" id="GO:0043565">
    <property type="term" value="F:sequence-specific DNA binding"/>
    <property type="evidence" value="ECO:0007669"/>
    <property type="project" value="InterPro"/>
</dbReference>
<accession>A0A1V9E1I0</accession>
<dbReference type="PANTHER" id="PTHR43280:SF2">
    <property type="entry name" value="HTH-TYPE TRANSCRIPTIONAL REGULATOR EXSA"/>
    <property type="match status" value="1"/>
</dbReference>
<proteinExistence type="predicted"/>
<dbReference type="SUPFAM" id="SSF55874">
    <property type="entry name" value="ATPase domain of HSP90 chaperone/DNA topoisomerase II/histidine kinase"/>
    <property type="match status" value="1"/>
</dbReference>
<keyword evidence="2" id="KW-0238">DNA-binding</keyword>
<evidence type="ECO:0000256" key="2">
    <source>
        <dbReference type="ARBA" id="ARBA00023125"/>
    </source>
</evidence>
<dbReference type="EMBL" id="LVXG01000078">
    <property type="protein sequence ID" value="OQP39952.1"/>
    <property type="molecule type" value="Genomic_DNA"/>
</dbReference>
<dbReference type="InterPro" id="IPR018060">
    <property type="entry name" value="HTH_AraC"/>
</dbReference>
<dbReference type="STRING" id="354355.SAMN05660816_02182"/>
<dbReference type="PANTHER" id="PTHR43280">
    <property type="entry name" value="ARAC-FAMILY TRANSCRIPTIONAL REGULATOR"/>
    <property type="match status" value="1"/>
</dbReference>